<evidence type="ECO:0000313" key="2">
    <source>
        <dbReference type="Proteomes" id="UP000029736"/>
    </source>
</evidence>
<protein>
    <submittedName>
        <fullName evidence="1">Uncharacterized protein</fullName>
    </submittedName>
</protein>
<keyword evidence="2" id="KW-1185">Reference proteome</keyword>
<proteinExistence type="predicted"/>
<dbReference type="AlphaFoldDB" id="A0A098S2R9"/>
<evidence type="ECO:0000313" key="1">
    <source>
        <dbReference type="EMBL" id="KGE86321.1"/>
    </source>
</evidence>
<comment type="caution">
    <text evidence="1">The sequence shown here is derived from an EMBL/GenBank/DDBJ whole genome shotgun (WGS) entry which is preliminary data.</text>
</comment>
<name>A0A098S2R9_9BACT</name>
<dbReference type="Proteomes" id="UP000029736">
    <property type="component" value="Unassembled WGS sequence"/>
</dbReference>
<organism evidence="1 2">
    <name type="scientific">Phaeodactylibacter xiamenensis</name>
    <dbReference type="NCBI Taxonomy" id="1524460"/>
    <lineage>
        <taxon>Bacteria</taxon>
        <taxon>Pseudomonadati</taxon>
        <taxon>Bacteroidota</taxon>
        <taxon>Saprospiria</taxon>
        <taxon>Saprospirales</taxon>
        <taxon>Haliscomenobacteraceae</taxon>
        <taxon>Phaeodactylibacter</taxon>
    </lineage>
</organism>
<reference evidence="1 2" key="1">
    <citation type="journal article" date="2014" name="Int. J. Syst. Evol. Microbiol.">
        <title>Phaeodactylibacter xiamenensis gen. nov., sp. nov., a member of the family Saprospiraceae isolated from the marine alga Phaeodactylum tricornutum.</title>
        <authorList>
            <person name="Chen Z.Jr."/>
            <person name="Lei X."/>
            <person name="Lai Q."/>
            <person name="Li Y."/>
            <person name="Zhang B."/>
            <person name="Zhang J."/>
            <person name="Zhang H."/>
            <person name="Yang L."/>
            <person name="Zheng W."/>
            <person name="Tian Y."/>
            <person name="Yu Z."/>
            <person name="Xu H.Jr."/>
            <person name="Zheng T."/>
        </authorList>
    </citation>
    <scope>NUCLEOTIDE SEQUENCE [LARGE SCALE GENOMIC DNA]</scope>
    <source>
        <strain evidence="1 2">KD52</strain>
    </source>
</reference>
<dbReference type="EMBL" id="JPOS01000079">
    <property type="protein sequence ID" value="KGE86321.1"/>
    <property type="molecule type" value="Genomic_DNA"/>
</dbReference>
<accession>A0A098S2R9</accession>
<gene>
    <name evidence="1" type="ORF">IX84_21185</name>
</gene>
<sequence length="62" mass="6902">MIKFGSRRGPIFCLATDRSIYALNVSEIGNNCKFPVFVPICFPTFNGILALNIMRKGLFCEG</sequence>